<gene>
    <name evidence="2" type="ORF">NRB20_69070</name>
</gene>
<name>A0A7K0DD97_9NOCA</name>
<proteinExistence type="predicted"/>
<feature type="transmembrane region" description="Helical" evidence="1">
    <location>
        <begin position="41"/>
        <end position="60"/>
    </location>
</feature>
<protein>
    <submittedName>
        <fullName evidence="2">Uncharacterized protein</fullName>
    </submittedName>
</protein>
<feature type="transmembrane region" description="Helical" evidence="1">
    <location>
        <begin position="81"/>
        <end position="102"/>
    </location>
</feature>
<keyword evidence="1" id="KW-1133">Transmembrane helix</keyword>
<evidence type="ECO:0000256" key="1">
    <source>
        <dbReference type="SAM" id="Phobius"/>
    </source>
</evidence>
<keyword evidence="1" id="KW-0812">Transmembrane</keyword>
<keyword evidence="3" id="KW-1185">Reference proteome</keyword>
<accession>A0A7K0DD97</accession>
<sequence>MRRPGELLLARRECLPALDGPLKSRGGGTGTTSAMVFPVDFGWIQVLLGLLFAVALVLLVTALLKARRAGWKVLARRGSSALVLVLIAALILWVTTLLQAYLGLTGEVKAAHVVAKTIANSPHTLDVEVTVYGDHDHADTHETYLVEGDMWALQADIVELEPWINALGFHSGYKLTRLFGERQDGTAVKQNQIFLNGSDRDFFSDMQNHTWYTNPFVRSAYGNAVIAGTGAYDVYISQDAIKTRPAD</sequence>
<dbReference type="AlphaFoldDB" id="A0A7K0DD97"/>
<evidence type="ECO:0000313" key="3">
    <source>
        <dbReference type="Proteomes" id="UP000438448"/>
    </source>
</evidence>
<keyword evidence="1" id="KW-0472">Membrane</keyword>
<comment type="caution">
    <text evidence="2">The sequence shown here is derived from an EMBL/GenBank/DDBJ whole genome shotgun (WGS) entry which is preliminary data.</text>
</comment>
<reference evidence="2 3" key="1">
    <citation type="submission" date="2019-10" db="EMBL/GenBank/DDBJ databases">
        <title>Nocardia macrotermitis sp. nov. and Nocardia aurantia sp. nov., isolated from the gut of fungus growing-termite Macrotermes natalensis.</title>
        <authorList>
            <person name="Benndorf R."/>
            <person name="Schwitalla J."/>
            <person name="Martin K."/>
            <person name="De Beer W."/>
            <person name="Kaster A.-K."/>
            <person name="Vollmers J."/>
            <person name="Poulsen M."/>
            <person name="Beemelmanns C."/>
        </authorList>
    </citation>
    <scope>NUCLEOTIDE SEQUENCE [LARGE SCALE GENOMIC DNA]</scope>
    <source>
        <strain evidence="2 3">RB20</strain>
    </source>
</reference>
<evidence type="ECO:0000313" key="2">
    <source>
        <dbReference type="EMBL" id="MQY23775.1"/>
    </source>
</evidence>
<dbReference type="EMBL" id="WEGK01000023">
    <property type="protein sequence ID" value="MQY23775.1"/>
    <property type="molecule type" value="Genomic_DNA"/>
</dbReference>
<dbReference type="Proteomes" id="UP000438448">
    <property type="component" value="Unassembled WGS sequence"/>
</dbReference>
<organism evidence="2 3">
    <name type="scientific">Nocardia macrotermitis</name>
    <dbReference type="NCBI Taxonomy" id="2585198"/>
    <lineage>
        <taxon>Bacteria</taxon>
        <taxon>Bacillati</taxon>
        <taxon>Actinomycetota</taxon>
        <taxon>Actinomycetes</taxon>
        <taxon>Mycobacteriales</taxon>
        <taxon>Nocardiaceae</taxon>
        <taxon>Nocardia</taxon>
    </lineage>
</organism>